<dbReference type="InterPro" id="IPR015422">
    <property type="entry name" value="PyrdxlP-dep_Trfase_small"/>
</dbReference>
<keyword evidence="6" id="KW-1185">Reference proteome</keyword>
<evidence type="ECO:0000256" key="3">
    <source>
        <dbReference type="ARBA" id="ARBA00022898"/>
    </source>
</evidence>
<dbReference type="RefSeq" id="WP_263412873.1">
    <property type="nucleotide sequence ID" value="NZ_BAABBH010000001.1"/>
</dbReference>
<dbReference type="SUPFAM" id="SSF53383">
    <property type="entry name" value="PLP-dependent transferases"/>
    <property type="match status" value="1"/>
</dbReference>
<dbReference type="Gene3D" id="3.40.640.10">
    <property type="entry name" value="Type I PLP-dependent aspartate aminotransferase-like (Major domain)"/>
    <property type="match status" value="1"/>
</dbReference>
<dbReference type="Gene3D" id="3.90.1150.10">
    <property type="entry name" value="Aspartate Aminotransferase, domain 1"/>
    <property type="match status" value="1"/>
</dbReference>
<evidence type="ECO:0000313" key="6">
    <source>
        <dbReference type="Proteomes" id="UP001634747"/>
    </source>
</evidence>
<comment type="similarity">
    <text evidence="2">Belongs to the threonine aldolase family.</text>
</comment>
<reference evidence="5 6" key="1">
    <citation type="submission" date="2024-12" db="EMBL/GenBank/DDBJ databases">
        <authorList>
            <person name="Lee Y."/>
        </authorList>
    </citation>
    <scope>NUCLEOTIDE SEQUENCE [LARGE SCALE GENOMIC DNA]</scope>
    <source>
        <strain evidence="5 6">03SUJ4</strain>
    </source>
</reference>
<dbReference type="Pfam" id="PF01212">
    <property type="entry name" value="Beta_elim_lyase"/>
    <property type="match status" value="1"/>
</dbReference>
<organism evidence="5 6">
    <name type="scientific">Terriglobus aquaticus</name>
    <dbReference type="NCBI Taxonomy" id="940139"/>
    <lineage>
        <taxon>Bacteria</taxon>
        <taxon>Pseudomonadati</taxon>
        <taxon>Acidobacteriota</taxon>
        <taxon>Terriglobia</taxon>
        <taxon>Terriglobales</taxon>
        <taxon>Acidobacteriaceae</taxon>
        <taxon>Terriglobus</taxon>
    </lineage>
</organism>
<dbReference type="PANTHER" id="PTHR48097:SF9">
    <property type="entry name" value="L-THREONINE ALDOLASE"/>
    <property type="match status" value="1"/>
</dbReference>
<gene>
    <name evidence="5" type="ORF">ACK2TP_07510</name>
</gene>
<dbReference type="NCBIfam" id="NF041359">
    <property type="entry name" value="GntG_guanitoxin"/>
    <property type="match status" value="1"/>
</dbReference>
<dbReference type="PANTHER" id="PTHR48097">
    <property type="entry name" value="L-THREONINE ALDOLASE-RELATED"/>
    <property type="match status" value="1"/>
</dbReference>
<comment type="caution">
    <text evidence="5">The sequence shown here is derived from an EMBL/GenBank/DDBJ whole genome shotgun (WGS) entry which is preliminary data.</text>
</comment>
<dbReference type="PIRSF" id="PIRSF017617">
    <property type="entry name" value="Thr_aldolase"/>
    <property type="match status" value="1"/>
</dbReference>
<feature type="domain" description="Aromatic amino acid beta-eliminating lyase/threonine aldolase" evidence="4">
    <location>
        <begin position="9"/>
        <end position="294"/>
    </location>
</feature>
<evidence type="ECO:0000256" key="2">
    <source>
        <dbReference type="ARBA" id="ARBA00006966"/>
    </source>
</evidence>
<comment type="cofactor">
    <cofactor evidence="1">
        <name>pyridoxal 5'-phosphate</name>
        <dbReference type="ChEBI" id="CHEBI:597326"/>
    </cofactor>
</comment>
<evidence type="ECO:0000313" key="5">
    <source>
        <dbReference type="EMBL" id="MFN2975606.1"/>
    </source>
</evidence>
<dbReference type="InterPro" id="IPR001597">
    <property type="entry name" value="ArAA_b-elim_lyase/Thr_aldolase"/>
</dbReference>
<protein>
    <submittedName>
        <fullName evidence="5">Threonine aldolase family protein</fullName>
    </submittedName>
</protein>
<sequence length="347" mass="36927">MPTSRELIDLRSDTVTKPTPAMREAMASADVGDDVYGEDPTVNRLEERAAQVFGREAAIFVPTGSMGNQIALHLHTRPGQDIICEARAHVLDWEMNMAAMFSGCQLRTISADRGVLTWQHITEALSTAGLYYKPQTGLVWLENTHNMAGGTVSSRAVMQEVIEGAHAAGLPVHLDGARIFNAAAALGTDVATLTDGFDSVNFCLSKGLCAPIGSILVGPRAFIDRARSVRKALGGGMRQVGILAAAGLIALNDMPARLHEDHSNARLLAERLGSVAGLRLEAMPETNIVFFVVDGGAPGVVAAMREAGVLASAVGDRRIRLVTHRDVSTEQCERAASVIAQILTSRN</sequence>
<dbReference type="InterPro" id="IPR015424">
    <property type="entry name" value="PyrdxlP-dep_Trfase"/>
</dbReference>
<evidence type="ECO:0000259" key="4">
    <source>
        <dbReference type="Pfam" id="PF01212"/>
    </source>
</evidence>
<dbReference type="InterPro" id="IPR023603">
    <property type="entry name" value="Low_specificity_L-TA-like"/>
</dbReference>
<dbReference type="CDD" id="cd06502">
    <property type="entry name" value="TA_like"/>
    <property type="match status" value="1"/>
</dbReference>
<proteinExistence type="inferred from homology"/>
<keyword evidence="3" id="KW-0663">Pyridoxal phosphate</keyword>
<dbReference type="InterPro" id="IPR015421">
    <property type="entry name" value="PyrdxlP-dep_Trfase_major"/>
</dbReference>
<accession>A0ABW9KII6</accession>
<dbReference type="EMBL" id="JBJYXY010000001">
    <property type="protein sequence ID" value="MFN2975606.1"/>
    <property type="molecule type" value="Genomic_DNA"/>
</dbReference>
<name>A0ABW9KII6_9BACT</name>
<evidence type="ECO:0000256" key="1">
    <source>
        <dbReference type="ARBA" id="ARBA00001933"/>
    </source>
</evidence>
<dbReference type="Proteomes" id="UP001634747">
    <property type="component" value="Unassembled WGS sequence"/>
</dbReference>